<dbReference type="PROSITE" id="PS51257">
    <property type="entry name" value="PROKAR_LIPOPROTEIN"/>
    <property type="match status" value="1"/>
</dbReference>
<comment type="caution">
    <text evidence="3">The sequence shown here is derived from an EMBL/GenBank/DDBJ whole genome shotgun (WGS) entry which is preliminary data.</text>
</comment>
<feature type="chain" id="PRO_5046311196" evidence="2">
    <location>
        <begin position="27"/>
        <end position="312"/>
    </location>
</feature>
<dbReference type="Proteomes" id="UP001207742">
    <property type="component" value="Unassembled WGS sequence"/>
</dbReference>
<proteinExistence type="predicted"/>
<sequence length="312" mass="34261">MQPKIIPYLFGACFLFSIFLTSSCSKKDNNNNPTSGDTTRPGGGIEKGAPEKYTKKAVVEEFTGTWCGWCPRMPVLLDKLHSKYPNLIVTAFHGSDEFSITKDVLKIISDKLGVQGYPSSVLERTAFIDWYDKSDKINFRQADSTVNTFFAKPAVLGVSLNTAASNGNLTVTLKVGLGQNLSVSKAKILVYVVEDGLTGAPQANYYAEASVKDDYKDDPDLGYLTKLPTKITGYVYNHVIRKVLTDAKGDELPADYKVKGAIYTKQYTVDISKYQAAKTHIVALVFGQDDEGKIIENFNAQSVLAGQSQLFD</sequence>
<feature type="signal peptide" evidence="2">
    <location>
        <begin position="1"/>
        <end position="26"/>
    </location>
</feature>
<dbReference type="InterPro" id="IPR013783">
    <property type="entry name" value="Ig-like_fold"/>
</dbReference>
<dbReference type="SUPFAM" id="SSF52833">
    <property type="entry name" value="Thioredoxin-like"/>
    <property type="match status" value="1"/>
</dbReference>
<reference evidence="3 4" key="1">
    <citation type="submission" date="2022-10" db="EMBL/GenBank/DDBJ databases">
        <title>Chitinophaga nivalis PC15 sp. nov., isolated from Pyeongchang county, South Korea.</title>
        <authorList>
            <person name="Trinh H.N."/>
        </authorList>
    </citation>
    <scope>NUCLEOTIDE SEQUENCE [LARGE SCALE GENOMIC DNA]</scope>
    <source>
        <strain evidence="3 4">PC14</strain>
    </source>
</reference>
<dbReference type="RefSeq" id="WP_264727938.1">
    <property type="nucleotide sequence ID" value="NZ_JAPDNR010000001.1"/>
</dbReference>
<accession>A0ABT3IGX8</accession>
<keyword evidence="2" id="KW-0732">Signal</keyword>
<dbReference type="Gene3D" id="3.40.30.10">
    <property type="entry name" value="Glutaredoxin"/>
    <property type="match status" value="1"/>
</dbReference>
<organism evidence="3 4">
    <name type="scientific">Chitinophaga nivalis</name>
    <dbReference type="NCBI Taxonomy" id="2991709"/>
    <lineage>
        <taxon>Bacteria</taxon>
        <taxon>Pseudomonadati</taxon>
        <taxon>Bacteroidota</taxon>
        <taxon>Chitinophagia</taxon>
        <taxon>Chitinophagales</taxon>
        <taxon>Chitinophagaceae</taxon>
        <taxon>Chitinophaga</taxon>
    </lineage>
</organism>
<dbReference type="Pfam" id="PF11551">
    <property type="entry name" value="Omp28"/>
    <property type="match status" value="1"/>
</dbReference>
<dbReference type="EMBL" id="JAPDNS010000001">
    <property type="protein sequence ID" value="MCW3483024.1"/>
    <property type="molecule type" value="Genomic_DNA"/>
</dbReference>
<feature type="compositionally biased region" description="Polar residues" evidence="1">
    <location>
        <begin position="29"/>
        <end position="38"/>
    </location>
</feature>
<dbReference type="InterPro" id="IPR036249">
    <property type="entry name" value="Thioredoxin-like_sf"/>
</dbReference>
<keyword evidence="4" id="KW-1185">Reference proteome</keyword>
<evidence type="ECO:0000313" key="4">
    <source>
        <dbReference type="Proteomes" id="UP001207742"/>
    </source>
</evidence>
<feature type="region of interest" description="Disordered" evidence="1">
    <location>
        <begin position="29"/>
        <end position="49"/>
    </location>
</feature>
<dbReference type="InterPro" id="IPR021615">
    <property type="entry name" value="Omp28"/>
</dbReference>
<name>A0ABT3IGX8_9BACT</name>
<evidence type="ECO:0000256" key="1">
    <source>
        <dbReference type="SAM" id="MobiDB-lite"/>
    </source>
</evidence>
<protein>
    <submittedName>
        <fullName evidence="3">Omp28-related outer membrane protein</fullName>
    </submittedName>
</protein>
<dbReference type="Gene3D" id="2.60.40.10">
    <property type="entry name" value="Immunoglobulins"/>
    <property type="match status" value="1"/>
</dbReference>
<evidence type="ECO:0000313" key="3">
    <source>
        <dbReference type="EMBL" id="MCW3483024.1"/>
    </source>
</evidence>
<evidence type="ECO:0000256" key="2">
    <source>
        <dbReference type="SAM" id="SignalP"/>
    </source>
</evidence>
<gene>
    <name evidence="3" type="ORF">OL497_03930</name>
</gene>